<dbReference type="GO" id="GO:0016787">
    <property type="term" value="F:hydrolase activity"/>
    <property type="evidence" value="ECO:0007669"/>
    <property type="project" value="UniProtKB-KW"/>
</dbReference>
<dbReference type="EMBL" id="VBWO01000005">
    <property type="protein sequence ID" value="TLF39618.1"/>
    <property type="molecule type" value="Genomic_DNA"/>
</dbReference>
<evidence type="ECO:0008006" key="4">
    <source>
        <dbReference type="Google" id="ProtNLM"/>
    </source>
</evidence>
<dbReference type="GO" id="GO:0005975">
    <property type="term" value="P:carbohydrate metabolic process"/>
    <property type="evidence" value="ECO:0007669"/>
    <property type="project" value="UniProtKB-ARBA"/>
</dbReference>
<dbReference type="Pfam" id="PF15979">
    <property type="entry name" value="Glyco_hydro_115"/>
    <property type="match status" value="1"/>
</dbReference>
<keyword evidence="1" id="KW-0378">Hydrolase</keyword>
<dbReference type="InterPro" id="IPR029018">
    <property type="entry name" value="Hex-like_dom2"/>
</dbReference>
<dbReference type="AlphaFoldDB" id="A0A5R8LR27"/>
<dbReference type="PANTHER" id="PTHR37842">
    <property type="match status" value="1"/>
</dbReference>
<dbReference type="InterPro" id="IPR031924">
    <property type="entry name" value="GH115"/>
</dbReference>
<evidence type="ECO:0000313" key="3">
    <source>
        <dbReference type="Proteomes" id="UP000309885"/>
    </source>
</evidence>
<proteinExistence type="predicted"/>
<organism evidence="2 3">
    <name type="scientific">Lacticaseibacillus zeae</name>
    <name type="common">Lactobacillus zeae</name>
    <dbReference type="NCBI Taxonomy" id="57037"/>
    <lineage>
        <taxon>Bacteria</taxon>
        <taxon>Bacillati</taxon>
        <taxon>Bacillota</taxon>
        <taxon>Bacilli</taxon>
        <taxon>Lactobacillales</taxon>
        <taxon>Lactobacillaceae</taxon>
        <taxon>Lacticaseibacillus</taxon>
    </lineage>
</organism>
<dbReference type="RefSeq" id="WP_138130620.1">
    <property type="nucleotide sequence ID" value="NZ_VBWO01000005.1"/>
</dbReference>
<evidence type="ECO:0000256" key="1">
    <source>
        <dbReference type="ARBA" id="ARBA00022801"/>
    </source>
</evidence>
<sequence>MAKQTFVISRNTSVITDNMADPVLKNAVDILQRDIQRVTTDQADTNQIDLVLQPDADQKVPDAFAIHDVSPRKVEITAATTRGLMYGALAVSREVLGIDDFWYFMDTPIQKQPTVIWSDFSQHLPDFQTKYRGWFVNDELLIADWQDHDSKAYVWDRIYETLLRVGGNLIVPGTDKESRFHRAGARDMGLIIAHHHAEPLGAEMFARVYPNLEASYLKYPDLFKKLWRDSILEQRGHEVVYGLGFRGQGDRPFWADDTTHKWTDEEKAKVINDTIKLQYDMVQELDPGAQCSVSIYGELTGLFNQGLLKLPQDVIEIWADNGYGKMVSRRQWDDDPRSPVLTIPNKAHRARGIYYHVTFHDLQASSFLTLLPNSPHFVAEEIAKVRKANMDTLELINVGNVKPHILFIREIARSWRRDFQVHSEDEIIKDYVNHYYSEAQKEITDIYEDYFKSPIQYGPHDDQKAGDEFATYLIRKVVKAWMGHYPQLEQMNWLTGDVSLDDQLTKITQLIDTKFATWDHLYRRAVQVYADIMGQQPQRLFYNDMLMGIAVHACSLHALRASIEAYRHYQNAEIVHAFLGADEAVRANDEIMRLRRDNPSPKWVDFFHNDAYSNIELNAIKLRRLRSYLRVLGDGPDEDQWERKYLMEPADARVMLLSNTHLALSDDQIAKKLREQLIDEK</sequence>
<dbReference type="Gene3D" id="3.30.379.10">
    <property type="entry name" value="Chitobiase/beta-hexosaminidase domain 2-like"/>
    <property type="match status" value="1"/>
</dbReference>
<dbReference type="InterPro" id="IPR042301">
    <property type="entry name" value="GH115_sf"/>
</dbReference>
<reference evidence="2 3" key="1">
    <citation type="submission" date="2019-05" db="EMBL/GenBank/DDBJ databases">
        <title>Genome-based reclassification of Lactobacillus casei as Lactobacillus casei subsp. casei. subsp.nov., description of Lactobacillus casei subsp. zeae subsp. nov., and emended description of Lactobacillus casei.</title>
        <authorList>
            <person name="Huang C.-H."/>
        </authorList>
    </citation>
    <scope>NUCLEOTIDE SEQUENCE [LARGE SCALE GENOMIC DNA]</scope>
    <source>
        <strain evidence="2 3">CRBIP24.44</strain>
    </source>
</reference>
<dbReference type="PANTHER" id="PTHR37842:SF2">
    <property type="entry name" value="GYLCOSYL HYDROLASE 115 C-TERMINAL DOMAIN-CONTAINING PROTEIN"/>
    <property type="match status" value="1"/>
</dbReference>
<gene>
    <name evidence="2" type="ORF">FEI15_06575</name>
</gene>
<evidence type="ECO:0000313" key="2">
    <source>
        <dbReference type="EMBL" id="TLF39618.1"/>
    </source>
</evidence>
<accession>A0A5R8LR27</accession>
<dbReference type="Proteomes" id="UP000309885">
    <property type="component" value="Unassembled WGS sequence"/>
</dbReference>
<name>A0A5R8LR27_LACZE</name>
<dbReference type="Gene3D" id="3.20.20.520">
    <property type="entry name" value="Glycosyl hydrolase family 115"/>
    <property type="match status" value="1"/>
</dbReference>
<protein>
    <recommendedName>
        <fullName evidence="4">Glycosyl hydrolase family 115</fullName>
    </recommendedName>
</protein>
<dbReference type="SUPFAM" id="SSF55545">
    <property type="entry name" value="beta-N-acetylhexosaminidase-like domain"/>
    <property type="match status" value="1"/>
</dbReference>
<comment type="caution">
    <text evidence="2">The sequence shown here is derived from an EMBL/GenBank/DDBJ whole genome shotgun (WGS) entry which is preliminary data.</text>
</comment>